<evidence type="ECO:0008006" key="3">
    <source>
        <dbReference type="Google" id="ProtNLM"/>
    </source>
</evidence>
<reference evidence="1" key="2">
    <citation type="submission" date="2022-01" db="EMBL/GenBank/DDBJ databases">
        <authorList>
            <person name="Yamashiro T."/>
            <person name="Shiraishi A."/>
            <person name="Satake H."/>
            <person name="Nakayama K."/>
        </authorList>
    </citation>
    <scope>NUCLEOTIDE SEQUENCE</scope>
</reference>
<accession>A0ABQ5DPS7</accession>
<evidence type="ECO:0000313" key="1">
    <source>
        <dbReference type="EMBL" id="GJT39059.1"/>
    </source>
</evidence>
<name>A0ABQ5DPS7_9ASTR</name>
<dbReference type="Proteomes" id="UP001151760">
    <property type="component" value="Unassembled WGS sequence"/>
</dbReference>
<dbReference type="EMBL" id="BQNB010015355">
    <property type="protein sequence ID" value="GJT39059.1"/>
    <property type="molecule type" value="Genomic_DNA"/>
</dbReference>
<reference evidence="1" key="1">
    <citation type="journal article" date="2022" name="Int. J. Mol. Sci.">
        <title>Draft Genome of Tanacetum Coccineum: Genomic Comparison of Closely Related Tanacetum-Family Plants.</title>
        <authorList>
            <person name="Yamashiro T."/>
            <person name="Shiraishi A."/>
            <person name="Nakayama K."/>
            <person name="Satake H."/>
        </authorList>
    </citation>
    <scope>NUCLEOTIDE SEQUENCE</scope>
</reference>
<proteinExistence type="predicted"/>
<organism evidence="1 2">
    <name type="scientific">Tanacetum coccineum</name>
    <dbReference type="NCBI Taxonomy" id="301880"/>
    <lineage>
        <taxon>Eukaryota</taxon>
        <taxon>Viridiplantae</taxon>
        <taxon>Streptophyta</taxon>
        <taxon>Embryophyta</taxon>
        <taxon>Tracheophyta</taxon>
        <taxon>Spermatophyta</taxon>
        <taxon>Magnoliopsida</taxon>
        <taxon>eudicotyledons</taxon>
        <taxon>Gunneridae</taxon>
        <taxon>Pentapetalae</taxon>
        <taxon>asterids</taxon>
        <taxon>campanulids</taxon>
        <taxon>Asterales</taxon>
        <taxon>Asteraceae</taxon>
        <taxon>Asteroideae</taxon>
        <taxon>Anthemideae</taxon>
        <taxon>Anthemidinae</taxon>
        <taxon>Tanacetum</taxon>
    </lineage>
</organism>
<gene>
    <name evidence="1" type="ORF">Tco_0938924</name>
</gene>
<keyword evidence="2" id="KW-1185">Reference proteome</keyword>
<protein>
    <recommendedName>
        <fullName evidence="3">Ribosomal protein S14</fullName>
    </recommendedName>
</protein>
<sequence length="145" mass="16702">MQKQKNSAGKRWFFSRKDLEGPQDREKFTVERYAFSQRSIPTSLTEDQYRALKRSELQMRFLHNFKTTRIVPILCKASVNRQRHHLIRGVGTHELAGIIKLSAFSSFSLFECRKVVTASKSPEAGNGINFLPPLCDFQAILLLPF</sequence>
<comment type="caution">
    <text evidence="1">The sequence shown here is derived from an EMBL/GenBank/DDBJ whole genome shotgun (WGS) entry which is preliminary data.</text>
</comment>
<evidence type="ECO:0000313" key="2">
    <source>
        <dbReference type="Proteomes" id="UP001151760"/>
    </source>
</evidence>